<evidence type="ECO:0000313" key="1">
    <source>
        <dbReference type="EMBL" id="KAF7369459.1"/>
    </source>
</evidence>
<organism evidence="1 2">
    <name type="scientific">Mycena venus</name>
    <dbReference type="NCBI Taxonomy" id="2733690"/>
    <lineage>
        <taxon>Eukaryota</taxon>
        <taxon>Fungi</taxon>
        <taxon>Dikarya</taxon>
        <taxon>Basidiomycota</taxon>
        <taxon>Agaricomycotina</taxon>
        <taxon>Agaricomycetes</taxon>
        <taxon>Agaricomycetidae</taxon>
        <taxon>Agaricales</taxon>
        <taxon>Marasmiineae</taxon>
        <taxon>Mycenaceae</taxon>
        <taxon>Mycena</taxon>
    </lineage>
</organism>
<dbReference type="AlphaFoldDB" id="A0A8H7DBL1"/>
<gene>
    <name evidence="1" type="ORF">MVEN_00275500</name>
</gene>
<evidence type="ECO:0000313" key="2">
    <source>
        <dbReference type="Proteomes" id="UP000620124"/>
    </source>
</evidence>
<protein>
    <submittedName>
        <fullName evidence="1">Carbohydrate esterase family 16 protein</fullName>
    </submittedName>
</protein>
<dbReference type="Proteomes" id="UP000620124">
    <property type="component" value="Unassembled WGS sequence"/>
</dbReference>
<dbReference type="EMBL" id="JACAZI010000002">
    <property type="protein sequence ID" value="KAF7369459.1"/>
    <property type="molecule type" value="Genomic_DNA"/>
</dbReference>
<sequence>MTHFPNDVLASSTTSPQTATDLLAQIKQLAAAPTNAKNIVVLDNCRHGAHSPTGDALKQGVFVGLTPLRSQWLNVAFVDFAPLWDAVLGMTPGFAAFGYKTPDACIPTLDQKDLSGECSTPLNSFYWLHSWVIMSGSTK</sequence>
<comment type="caution">
    <text evidence="1">The sequence shown here is derived from an EMBL/GenBank/DDBJ whole genome shotgun (WGS) entry which is preliminary data.</text>
</comment>
<dbReference type="OrthoDB" id="1600564at2759"/>
<name>A0A8H7DBL1_9AGAR</name>
<reference evidence="1" key="1">
    <citation type="submission" date="2020-05" db="EMBL/GenBank/DDBJ databases">
        <title>Mycena genomes resolve the evolution of fungal bioluminescence.</title>
        <authorList>
            <person name="Tsai I.J."/>
        </authorList>
    </citation>
    <scope>NUCLEOTIDE SEQUENCE</scope>
    <source>
        <strain evidence="1">CCC161011</strain>
    </source>
</reference>
<keyword evidence="2" id="KW-1185">Reference proteome</keyword>
<proteinExistence type="predicted"/>
<accession>A0A8H7DBL1</accession>